<evidence type="ECO:0000256" key="1">
    <source>
        <dbReference type="SAM" id="Phobius"/>
    </source>
</evidence>
<accession>A0ABT2NPF3</accession>
<dbReference type="RefSeq" id="WP_261496460.1">
    <property type="nucleotide sequence ID" value="NZ_JAOCQF010000002.1"/>
</dbReference>
<feature type="transmembrane region" description="Helical" evidence="1">
    <location>
        <begin position="35"/>
        <end position="53"/>
    </location>
</feature>
<name>A0ABT2NPF3_9RHOB</name>
<reference evidence="3" key="1">
    <citation type="submission" date="2023-07" db="EMBL/GenBank/DDBJ databases">
        <title>Defluviimonas sediminis sp. nov., isolated from mangrove sediment.</title>
        <authorList>
            <person name="Liu L."/>
            <person name="Li J."/>
            <person name="Huang Y."/>
            <person name="Pan J."/>
            <person name="Li M."/>
        </authorList>
    </citation>
    <scope>NUCLEOTIDE SEQUENCE [LARGE SCALE GENOMIC DNA]</scope>
    <source>
        <strain evidence="3">FT324</strain>
    </source>
</reference>
<gene>
    <name evidence="2" type="ORF">N5I32_13830</name>
</gene>
<evidence type="ECO:0000313" key="3">
    <source>
        <dbReference type="Proteomes" id="UP001205601"/>
    </source>
</evidence>
<sequence length="54" mass="6048">MDGNEARWLAEIERRAAIYDAEGDTREGRLVAADYLGMAALMLALTVGFWMWAV</sequence>
<protein>
    <submittedName>
        <fullName evidence="2">Uncharacterized protein</fullName>
    </submittedName>
</protein>
<keyword evidence="3" id="KW-1185">Reference proteome</keyword>
<evidence type="ECO:0000313" key="2">
    <source>
        <dbReference type="EMBL" id="MCT8330601.1"/>
    </source>
</evidence>
<dbReference type="EMBL" id="JAOCQF010000002">
    <property type="protein sequence ID" value="MCT8330601.1"/>
    <property type="molecule type" value="Genomic_DNA"/>
</dbReference>
<keyword evidence="1" id="KW-0472">Membrane</keyword>
<keyword evidence="1" id="KW-1133">Transmembrane helix</keyword>
<keyword evidence="1" id="KW-0812">Transmembrane</keyword>
<comment type="caution">
    <text evidence="2">The sequence shown here is derived from an EMBL/GenBank/DDBJ whole genome shotgun (WGS) entry which is preliminary data.</text>
</comment>
<proteinExistence type="predicted"/>
<dbReference type="Proteomes" id="UP001205601">
    <property type="component" value="Unassembled WGS sequence"/>
</dbReference>
<organism evidence="2 3">
    <name type="scientific">Albidovulum sediminis</name>
    <dbReference type="NCBI Taxonomy" id="3066345"/>
    <lineage>
        <taxon>Bacteria</taxon>
        <taxon>Pseudomonadati</taxon>
        <taxon>Pseudomonadota</taxon>
        <taxon>Alphaproteobacteria</taxon>
        <taxon>Rhodobacterales</taxon>
        <taxon>Paracoccaceae</taxon>
        <taxon>Albidovulum</taxon>
    </lineage>
</organism>